<feature type="region of interest" description="Disordered" evidence="1">
    <location>
        <begin position="35"/>
        <end position="94"/>
    </location>
</feature>
<evidence type="ECO:0000313" key="4">
    <source>
        <dbReference type="Proteomes" id="UP000887572"/>
    </source>
</evidence>
<evidence type="ECO:0000256" key="1">
    <source>
        <dbReference type="SAM" id="MobiDB-lite"/>
    </source>
</evidence>
<evidence type="ECO:0000256" key="2">
    <source>
        <dbReference type="SAM" id="Phobius"/>
    </source>
</evidence>
<dbReference type="Proteomes" id="UP000887572">
    <property type="component" value="Unplaced"/>
</dbReference>
<name>A0A914I729_GLORO</name>
<organism evidence="4 5">
    <name type="scientific">Globodera rostochiensis</name>
    <name type="common">Golden nematode worm</name>
    <name type="synonym">Heterodera rostochiensis</name>
    <dbReference type="NCBI Taxonomy" id="31243"/>
    <lineage>
        <taxon>Eukaryota</taxon>
        <taxon>Metazoa</taxon>
        <taxon>Ecdysozoa</taxon>
        <taxon>Nematoda</taxon>
        <taxon>Chromadorea</taxon>
        <taxon>Rhabditida</taxon>
        <taxon>Tylenchina</taxon>
        <taxon>Tylenchomorpha</taxon>
        <taxon>Tylenchoidea</taxon>
        <taxon>Heteroderidae</taxon>
        <taxon>Heteroderinae</taxon>
        <taxon>Globodera</taxon>
    </lineage>
</organism>
<feature type="compositionally biased region" description="Basic and acidic residues" evidence="1">
    <location>
        <begin position="85"/>
        <end position="94"/>
    </location>
</feature>
<keyword evidence="4" id="KW-1185">Reference proteome</keyword>
<keyword evidence="3" id="KW-0732">Signal</keyword>
<evidence type="ECO:0000256" key="3">
    <source>
        <dbReference type="SAM" id="SignalP"/>
    </source>
</evidence>
<keyword evidence="2" id="KW-0812">Transmembrane</keyword>
<accession>A0A914I729</accession>
<feature type="chain" id="PRO_5036860291" evidence="3">
    <location>
        <begin position="28"/>
        <end position="156"/>
    </location>
</feature>
<feature type="compositionally biased region" description="Low complexity" evidence="1">
    <location>
        <begin position="48"/>
        <end position="57"/>
    </location>
</feature>
<dbReference type="WBParaSite" id="Gr19_v10_g7511.t1">
    <property type="protein sequence ID" value="Gr19_v10_g7511.t1"/>
    <property type="gene ID" value="Gr19_v10_g7511"/>
</dbReference>
<proteinExistence type="predicted"/>
<sequence>MMSLCPFVLPLPTIVLILLSSSLLAMAKPSDIDDFDTDGVTNATQPTQQQQQQQQQGQGQGQGTSSSDELVVDVTFDETSPKTNESLREKGKKAKEEGEPFVCSALCWVLIIVCGVTIGAIGVSTIVLFTVRYHKTRGQIDQQGVQMNTIPRSSTR</sequence>
<reference evidence="5" key="1">
    <citation type="submission" date="2022-11" db="UniProtKB">
        <authorList>
            <consortium name="WormBaseParasite"/>
        </authorList>
    </citation>
    <scope>IDENTIFICATION</scope>
</reference>
<dbReference type="AlphaFoldDB" id="A0A914I729"/>
<protein>
    <submittedName>
        <fullName evidence="5">Uncharacterized protein</fullName>
    </submittedName>
</protein>
<feature type="transmembrane region" description="Helical" evidence="2">
    <location>
        <begin position="108"/>
        <end position="131"/>
    </location>
</feature>
<keyword evidence="2" id="KW-1133">Transmembrane helix</keyword>
<feature type="signal peptide" evidence="3">
    <location>
        <begin position="1"/>
        <end position="27"/>
    </location>
</feature>
<keyword evidence="2" id="KW-0472">Membrane</keyword>
<evidence type="ECO:0000313" key="5">
    <source>
        <dbReference type="WBParaSite" id="Gr19_v10_g7511.t1"/>
    </source>
</evidence>